<comment type="catalytic activity">
    <reaction evidence="1">
        <text>inosine + phosphate = alpha-D-ribose 1-phosphate + hypoxanthine</text>
        <dbReference type="Rhea" id="RHEA:27646"/>
        <dbReference type="ChEBI" id="CHEBI:17368"/>
        <dbReference type="ChEBI" id="CHEBI:17596"/>
        <dbReference type="ChEBI" id="CHEBI:43474"/>
        <dbReference type="ChEBI" id="CHEBI:57720"/>
        <dbReference type="EC" id="2.4.2.1"/>
    </reaction>
    <physiologicalReaction direction="left-to-right" evidence="1">
        <dbReference type="Rhea" id="RHEA:27647"/>
    </physiologicalReaction>
</comment>
<gene>
    <name evidence="10" type="ORF">LS65_005815</name>
</gene>
<evidence type="ECO:0000313" key="11">
    <source>
        <dbReference type="Proteomes" id="UP000029707"/>
    </source>
</evidence>
<evidence type="ECO:0000313" key="10">
    <source>
        <dbReference type="EMBL" id="TLE01475.1"/>
    </source>
</evidence>
<comment type="catalytic activity">
    <reaction evidence="9">
        <text>S-methyl-5'-thioadenosine + phosphate = 5-(methylsulfanyl)-alpha-D-ribose 1-phosphate + adenine</text>
        <dbReference type="Rhea" id="RHEA:11852"/>
        <dbReference type="ChEBI" id="CHEBI:16708"/>
        <dbReference type="ChEBI" id="CHEBI:17509"/>
        <dbReference type="ChEBI" id="CHEBI:43474"/>
        <dbReference type="ChEBI" id="CHEBI:58533"/>
        <dbReference type="EC" id="2.4.2.28"/>
    </reaction>
    <physiologicalReaction direction="left-to-right" evidence="9">
        <dbReference type="Rhea" id="RHEA:11853"/>
    </physiologicalReaction>
</comment>
<comment type="catalytic activity">
    <reaction evidence="8">
        <text>adenosine + phosphate = alpha-D-ribose 1-phosphate + adenine</text>
        <dbReference type="Rhea" id="RHEA:27642"/>
        <dbReference type="ChEBI" id="CHEBI:16335"/>
        <dbReference type="ChEBI" id="CHEBI:16708"/>
        <dbReference type="ChEBI" id="CHEBI:43474"/>
        <dbReference type="ChEBI" id="CHEBI:57720"/>
        <dbReference type="EC" id="2.4.2.1"/>
    </reaction>
    <physiologicalReaction direction="left-to-right" evidence="8">
        <dbReference type="Rhea" id="RHEA:27643"/>
    </physiologicalReaction>
</comment>
<dbReference type="STRING" id="425400.LS65_02080"/>
<name>A0A4U8TNU9_9HELI</name>
<protein>
    <submittedName>
        <fullName evidence="10">Laccase domain-containing protein</fullName>
    </submittedName>
</protein>
<dbReference type="SUPFAM" id="SSF64438">
    <property type="entry name" value="CNF1/YfiH-like putative cysteine hydrolases"/>
    <property type="match status" value="1"/>
</dbReference>
<organism evidence="10 11">
    <name type="scientific">Helicobacter japonicus</name>
    <dbReference type="NCBI Taxonomy" id="425400"/>
    <lineage>
        <taxon>Bacteria</taxon>
        <taxon>Pseudomonadati</taxon>
        <taxon>Campylobacterota</taxon>
        <taxon>Epsilonproteobacteria</taxon>
        <taxon>Campylobacterales</taxon>
        <taxon>Helicobacteraceae</taxon>
        <taxon>Helicobacter</taxon>
    </lineage>
</organism>
<evidence type="ECO:0000256" key="2">
    <source>
        <dbReference type="ARBA" id="ARBA00007353"/>
    </source>
</evidence>
<keyword evidence="11" id="KW-1185">Reference proteome</keyword>
<evidence type="ECO:0000256" key="1">
    <source>
        <dbReference type="ARBA" id="ARBA00000553"/>
    </source>
</evidence>
<accession>A0A4U8TNU9</accession>
<evidence type="ECO:0000256" key="7">
    <source>
        <dbReference type="ARBA" id="ARBA00047989"/>
    </source>
</evidence>
<dbReference type="Gene3D" id="3.60.140.10">
    <property type="entry name" value="CNF1/YfiH-like putative cysteine hydrolases"/>
    <property type="match status" value="1"/>
</dbReference>
<evidence type="ECO:0000256" key="5">
    <source>
        <dbReference type="ARBA" id="ARBA00022801"/>
    </source>
</evidence>
<evidence type="ECO:0000256" key="8">
    <source>
        <dbReference type="ARBA" id="ARBA00048968"/>
    </source>
</evidence>
<dbReference type="AlphaFoldDB" id="A0A4U8TNU9"/>
<dbReference type="Pfam" id="PF02578">
    <property type="entry name" value="Cu-oxidase_4"/>
    <property type="match status" value="1"/>
</dbReference>
<dbReference type="GO" id="GO:0005507">
    <property type="term" value="F:copper ion binding"/>
    <property type="evidence" value="ECO:0007669"/>
    <property type="project" value="TreeGrafter"/>
</dbReference>
<dbReference type="EMBL" id="JRMQ02000007">
    <property type="protein sequence ID" value="TLE01475.1"/>
    <property type="molecule type" value="Genomic_DNA"/>
</dbReference>
<evidence type="ECO:0000256" key="9">
    <source>
        <dbReference type="ARBA" id="ARBA00049893"/>
    </source>
</evidence>
<proteinExistence type="inferred from homology"/>
<evidence type="ECO:0000256" key="3">
    <source>
        <dbReference type="ARBA" id="ARBA00022679"/>
    </source>
</evidence>
<keyword evidence="3" id="KW-0808">Transferase</keyword>
<dbReference type="CDD" id="cd16833">
    <property type="entry name" value="YfiH"/>
    <property type="match status" value="1"/>
</dbReference>
<evidence type="ECO:0000256" key="4">
    <source>
        <dbReference type="ARBA" id="ARBA00022723"/>
    </source>
</evidence>
<keyword evidence="4" id="KW-0479">Metal-binding</keyword>
<keyword evidence="5" id="KW-0378">Hydrolase</keyword>
<comment type="catalytic activity">
    <reaction evidence="7">
        <text>adenosine + H2O + H(+) = inosine + NH4(+)</text>
        <dbReference type="Rhea" id="RHEA:24408"/>
        <dbReference type="ChEBI" id="CHEBI:15377"/>
        <dbReference type="ChEBI" id="CHEBI:15378"/>
        <dbReference type="ChEBI" id="CHEBI:16335"/>
        <dbReference type="ChEBI" id="CHEBI:17596"/>
        <dbReference type="ChEBI" id="CHEBI:28938"/>
        <dbReference type="EC" id="3.5.4.4"/>
    </reaction>
    <physiologicalReaction direction="left-to-right" evidence="7">
        <dbReference type="Rhea" id="RHEA:24409"/>
    </physiologicalReaction>
</comment>
<comment type="caution">
    <text evidence="10">The sequence shown here is derived from an EMBL/GenBank/DDBJ whole genome shotgun (WGS) entry which is preliminary data.</text>
</comment>
<sequence length="274" mass="31284">MFLYTSLQSSLFQKQNICFALTNRFDGASTGAFNELNLGHYVGDTLQNLTYNYRIVATRFYDEFHIKQNHRKPIYYMEQFHSTCSIMLDNTLESSFLLEQSLMAKELKNKQDSVCVGRADAIITRLPYRICLVVVADCNPLLLYDTKHHAMAVIHAGRRGIFDRILPQTFAKMTTLYGTKAEECLLYVGASIRSCCYEVGQEVRDELLRLGFESSAMKGNKLDLIHCIHAQCENIGIKQEHIEISPHCSCCNDNLYSYRRDGITGRFGLLAMLV</sequence>
<dbReference type="InterPro" id="IPR011324">
    <property type="entry name" value="Cytotoxic_necrot_fac-like_cat"/>
</dbReference>
<dbReference type="GO" id="GO:0017061">
    <property type="term" value="F:S-methyl-5-thioadenosine phosphorylase activity"/>
    <property type="evidence" value="ECO:0007669"/>
    <property type="project" value="UniProtKB-EC"/>
</dbReference>
<comment type="similarity">
    <text evidence="2">Belongs to the purine nucleoside phosphorylase YfiH/LACC1 family.</text>
</comment>
<dbReference type="OrthoDB" id="4279at2"/>
<keyword evidence="6" id="KW-0862">Zinc</keyword>
<dbReference type="PANTHER" id="PTHR30616">
    <property type="entry name" value="UNCHARACTERIZED PROTEIN YFIH"/>
    <property type="match status" value="1"/>
</dbReference>
<dbReference type="PANTHER" id="PTHR30616:SF2">
    <property type="entry name" value="PURINE NUCLEOSIDE PHOSPHORYLASE LACC1"/>
    <property type="match status" value="1"/>
</dbReference>
<reference evidence="10 11" key="1">
    <citation type="journal article" date="2014" name="Genome Announc.">
        <title>Draft genome sequences of eight enterohepatic helicobacter species isolated from both laboratory and wild rodents.</title>
        <authorList>
            <person name="Sheh A."/>
            <person name="Shen Z."/>
            <person name="Fox J.G."/>
        </authorList>
    </citation>
    <scope>NUCLEOTIDE SEQUENCE [LARGE SCALE GENOMIC DNA]</scope>
    <source>
        <strain evidence="10 11">MIT 01-6451</strain>
    </source>
</reference>
<dbReference type="InterPro" id="IPR003730">
    <property type="entry name" value="Cu_polyphenol_OxRdtase"/>
</dbReference>
<dbReference type="RefSeq" id="WP_034360918.1">
    <property type="nucleotide sequence ID" value="NZ_CAJUDB010000007.1"/>
</dbReference>
<dbReference type="GO" id="GO:0016787">
    <property type="term" value="F:hydrolase activity"/>
    <property type="evidence" value="ECO:0007669"/>
    <property type="project" value="UniProtKB-KW"/>
</dbReference>
<dbReference type="InterPro" id="IPR038371">
    <property type="entry name" value="Cu_polyphenol_OxRdtase_sf"/>
</dbReference>
<evidence type="ECO:0000256" key="6">
    <source>
        <dbReference type="ARBA" id="ARBA00022833"/>
    </source>
</evidence>
<dbReference type="Proteomes" id="UP000029707">
    <property type="component" value="Unassembled WGS sequence"/>
</dbReference>